<accession>A0AAD3RW47</accession>
<evidence type="ECO:0000313" key="1">
    <source>
        <dbReference type="EMBL" id="GMG99686.1"/>
    </source>
</evidence>
<sequence length="76" mass="8640">MTQLTLILKRVLKDPVGSVGGRDEKGAEECKTNEQGFDRRKKRDTALKCTTISVIESISIRAGCHSFGSWRQMWKR</sequence>
<dbReference type="Proteomes" id="UP001279734">
    <property type="component" value="Unassembled WGS sequence"/>
</dbReference>
<keyword evidence="2" id="KW-1185">Reference proteome</keyword>
<dbReference type="EMBL" id="BSYO01000001">
    <property type="protein sequence ID" value="GMG99686.1"/>
    <property type="molecule type" value="Genomic_DNA"/>
</dbReference>
<organism evidence="1 2">
    <name type="scientific">Nepenthes gracilis</name>
    <name type="common">Slender pitcher plant</name>
    <dbReference type="NCBI Taxonomy" id="150966"/>
    <lineage>
        <taxon>Eukaryota</taxon>
        <taxon>Viridiplantae</taxon>
        <taxon>Streptophyta</taxon>
        <taxon>Embryophyta</taxon>
        <taxon>Tracheophyta</taxon>
        <taxon>Spermatophyta</taxon>
        <taxon>Magnoliopsida</taxon>
        <taxon>eudicotyledons</taxon>
        <taxon>Gunneridae</taxon>
        <taxon>Pentapetalae</taxon>
        <taxon>Caryophyllales</taxon>
        <taxon>Nepenthaceae</taxon>
        <taxon>Nepenthes</taxon>
    </lineage>
</organism>
<reference evidence="1" key="1">
    <citation type="submission" date="2023-05" db="EMBL/GenBank/DDBJ databases">
        <title>Nepenthes gracilis genome sequencing.</title>
        <authorList>
            <person name="Fukushima K."/>
        </authorList>
    </citation>
    <scope>NUCLEOTIDE SEQUENCE</scope>
    <source>
        <strain evidence="1">SING2019-196</strain>
    </source>
</reference>
<evidence type="ECO:0000313" key="2">
    <source>
        <dbReference type="Proteomes" id="UP001279734"/>
    </source>
</evidence>
<protein>
    <submittedName>
        <fullName evidence="1">Uncharacterized protein</fullName>
    </submittedName>
</protein>
<dbReference type="AlphaFoldDB" id="A0AAD3RW47"/>
<comment type="caution">
    <text evidence="1">The sequence shown here is derived from an EMBL/GenBank/DDBJ whole genome shotgun (WGS) entry which is preliminary data.</text>
</comment>
<name>A0AAD3RW47_NEPGR</name>
<proteinExistence type="predicted"/>
<gene>
    <name evidence="1" type="ORF">Nepgr_001526</name>
</gene>